<dbReference type="Pfam" id="PF00994">
    <property type="entry name" value="MoCF_biosynth"/>
    <property type="match status" value="1"/>
</dbReference>
<dbReference type="AlphaFoldDB" id="A0A1D8N6D1"/>
<dbReference type="PANTHER" id="PTHR47675:SF1">
    <property type="entry name" value="MOLYBDOPTERIN BINDING DOMAIN PROTEIN (AFU_ORTHOLOGUE AFUA_5G11210)"/>
    <property type="match status" value="1"/>
</dbReference>
<dbReference type="Pfam" id="PF24102">
    <property type="entry name" value="FLAD1_M"/>
    <property type="match status" value="1"/>
</dbReference>
<dbReference type="Gene3D" id="3.40.980.10">
    <property type="entry name" value="MoaB/Mog-like domain"/>
    <property type="match status" value="1"/>
</dbReference>
<accession>A0A1D8N6D1</accession>
<dbReference type="GO" id="GO:0042726">
    <property type="term" value="P:flavin-containing compound metabolic process"/>
    <property type="evidence" value="ECO:0007669"/>
    <property type="project" value="TreeGrafter"/>
</dbReference>
<evidence type="ECO:0000313" key="4">
    <source>
        <dbReference type="Proteomes" id="UP000182444"/>
    </source>
</evidence>
<dbReference type="InterPro" id="IPR036425">
    <property type="entry name" value="MoaB/Mog-like_dom_sf"/>
</dbReference>
<dbReference type="SMART" id="SM00852">
    <property type="entry name" value="MoCF_biosynth"/>
    <property type="match status" value="1"/>
</dbReference>
<sequence>MLRATQILHQTSRIMPIPSSTRLLQTSAALIIGDEVLNGKISDTNSKFFARYCFALGLDLQKVEVVPDDEKDIVESIQRLASRYDFIVTSGGIGPTHDDITYEAIAKAFDMGVEQHPATVDRMTRLSRRKIDFSDTEARTAQLRMASFPVPRPQGATTALPELPNTVDITYVAEDLWVPIVTVAGKVNILPGVPSLFTRLLEGIKPDLEKKVDTARQQIRFFVMTDLPESVMAPYLRRLQEKVNEKDIKIGSYPHMELKKNTVSIIGRKGDVEYLKEIVKDVEKNLKGEEISAEKEEGNSHGP</sequence>
<dbReference type="InterPro" id="IPR001453">
    <property type="entry name" value="MoaB/Mog_dom"/>
</dbReference>
<dbReference type="EMBL" id="KZ858969">
    <property type="protein sequence ID" value="RDW27079.1"/>
    <property type="molecule type" value="Genomic_DNA"/>
</dbReference>
<dbReference type="InterPro" id="IPR056596">
    <property type="entry name" value="FLAD1_M"/>
</dbReference>
<gene>
    <name evidence="3" type="ORF">B0I71DRAFT_129802</name>
    <name evidence="2" type="ORF">YALI1_B05483g</name>
</gene>
<evidence type="ECO:0000313" key="5">
    <source>
        <dbReference type="Proteomes" id="UP000256601"/>
    </source>
</evidence>
<name>A0A1D8N6D1_YARLL</name>
<dbReference type="SUPFAM" id="SSF53218">
    <property type="entry name" value="Molybdenum cofactor biosynthesis proteins"/>
    <property type="match status" value="1"/>
</dbReference>
<evidence type="ECO:0000313" key="3">
    <source>
        <dbReference type="EMBL" id="RDW27079.1"/>
    </source>
</evidence>
<dbReference type="VEuPathDB" id="FungiDB:YALI1_B05483g"/>
<dbReference type="OrthoDB" id="448496at2759"/>
<dbReference type="CDD" id="cd00885">
    <property type="entry name" value="cinA"/>
    <property type="match status" value="1"/>
</dbReference>
<evidence type="ECO:0000259" key="1">
    <source>
        <dbReference type="SMART" id="SM00852"/>
    </source>
</evidence>
<dbReference type="GO" id="GO:0047884">
    <property type="term" value="F:FAD diphosphatase activity"/>
    <property type="evidence" value="ECO:0007669"/>
    <property type="project" value="TreeGrafter"/>
</dbReference>
<dbReference type="VEuPathDB" id="FungiDB:YALI0_B04092g"/>
<dbReference type="EMBL" id="CP017554">
    <property type="protein sequence ID" value="AOW01191.1"/>
    <property type="molecule type" value="Genomic_DNA"/>
</dbReference>
<dbReference type="eggNOG" id="KOG2644">
    <property type="taxonomic scope" value="Eukaryota"/>
</dbReference>
<dbReference type="Proteomes" id="UP000182444">
    <property type="component" value="Chromosome 1B"/>
</dbReference>
<dbReference type="KEGG" id="yli:2906619"/>
<dbReference type="PANTHER" id="PTHR47675">
    <property type="entry name" value="MOLYBDOPTERIN BINDING DOMAIN PROTEIN (AFU_ORTHOLOGUE AFUA_5G11210)"/>
    <property type="match status" value="1"/>
</dbReference>
<reference evidence="3 5" key="2">
    <citation type="submission" date="2018-07" db="EMBL/GenBank/DDBJ databases">
        <title>Draft Genome Assemblies for Five Robust Yarrowia lipolytica Strains Exhibiting High Lipid Production and Pentose Sugar Utilization and Sugar Alcohol Secretion from Undetoxified Lignocellulosic Biomass Hydrolysates.</title>
        <authorList>
            <consortium name="DOE Joint Genome Institute"/>
            <person name="Walker C."/>
            <person name="Ryu S."/>
            <person name="Na H."/>
            <person name="Zane M."/>
            <person name="LaButti K."/>
            <person name="Lipzen A."/>
            <person name="Haridas S."/>
            <person name="Barry K."/>
            <person name="Grigoriev I.V."/>
            <person name="Quarterman J."/>
            <person name="Slininger P."/>
            <person name="Dien B."/>
            <person name="Trinh C.T."/>
        </authorList>
    </citation>
    <scope>NUCLEOTIDE SEQUENCE [LARGE SCALE GENOMIC DNA]</scope>
    <source>
        <strain evidence="3 5">YB392</strain>
    </source>
</reference>
<feature type="domain" description="MoaB/Mog" evidence="1">
    <location>
        <begin position="28"/>
        <end position="211"/>
    </location>
</feature>
<proteinExistence type="predicted"/>
<evidence type="ECO:0000313" key="2">
    <source>
        <dbReference type="EMBL" id="AOW01191.1"/>
    </source>
</evidence>
<reference evidence="2 4" key="1">
    <citation type="journal article" date="2016" name="PLoS ONE">
        <title>Sequence Assembly of Yarrowia lipolytica Strain W29/CLIB89 Shows Transposable Element Diversity.</title>
        <authorList>
            <person name="Magnan C."/>
            <person name="Yu J."/>
            <person name="Chang I."/>
            <person name="Jahn E."/>
            <person name="Kanomata Y."/>
            <person name="Wu J."/>
            <person name="Zeller M."/>
            <person name="Oakes M."/>
            <person name="Baldi P."/>
            <person name="Sandmeyer S."/>
        </authorList>
    </citation>
    <scope>NUCLEOTIDE SEQUENCE [LARGE SCALE GENOMIC DNA]</scope>
    <source>
        <strain evidence="2">CLIB89</strain>
        <strain evidence="4">CLIB89(W29)</strain>
    </source>
</reference>
<organism evidence="2 4">
    <name type="scientific">Yarrowia lipolytica</name>
    <name type="common">Candida lipolytica</name>
    <dbReference type="NCBI Taxonomy" id="4952"/>
    <lineage>
        <taxon>Eukaryota</taxon>
        <taxon>Fungi</taxon>
        <taxon>Dikarya</taxon>
        <taxon>Ascomycota</taxon>
        <taxon>Saccharomycotina</taxon>
        <taxon>Dipodascomycetes</taxon>
        <taxon>Dipodascales</taxon>
        <taxon>Dipodascales incertae sedis</taxon>
        <taxon>Yarrowia</taxon>
    </lineage>
</organism>
<dbReference type="Proteomes" id="UP000256601">
    <property type="component" value="Unassembled WGS sequence"/>
</dbReference>
<protein>
    <submittedName>
        <fullName evidence="3">Putative molybdopterin binding domain-domain-containing protein</fullName>
    </submittedName>
</protein>